<organism evidence="2 3">
    <name type="scientific">Sistotremastrum suecicum HHB10207 ss-3</name>
    <dbReference type="NCBI Taxonomy" id="1314776"/>
    <lineage>
        <taxon>Eukaryota</taxon>
        <taxon>Fungi</taxon>
        <taxon>Dikarya</taxon>
        <taxon>Basidiomycota</taxon>
        <taxon>Agaricomycotina</taxon>
        <taxon>Agaricomycetes</taxon>
        <taxon>Sistotremastrales</taxon>
        <taxon>Sistotremastraceae</taxon>
        <taxon>Sistotremastrum</taxon>
    </lineage>
</organism>
<proteinExistence type="predicted"/>
<gene>
    <name evidence="2" type="ORF">SISSUDRAFT_697</name>
</gene>
<keyword evidence="3" id="KW-1185">Reference proteome</keyword>
<dbReference type="Proteomes" id="UP000076798">
    <property type="component" value="Unassembled WGS sequence"/>
</dbReference>
<keyword evidence="1" id="KW-1133">Transmembrane helix</keyword>
<dbReference type="EMBL" id="KV428004">
    <property type="protein sequence ID" value="KZT44289.1"/>
    <property type="molecule type" value="Genomic_DNA"/>
</dbReference>
<dbReference type="AlphaFoldDB" id="A0A166J1J9"/>
<sequence length="76" mass="8438">MGVEASLASFLTSLTLFGLSLGLLYLHRLRKTDPVQSLQNAYPPRQIISDPSGPSVTQLFVHPIKVHPHWKSISML</sequence>
<keyword evidence="1" id="KW-0812">Transmembrane</keyword>
<protein>
    <submittedName>
        <fullName evidence="2">Uncharacterized protein</fullName>
    </submittedName>
</protein>
<evidence type="ECO:0000313" key="2">
    <source>
        <dbReference type="EMBL" id="KZT44289.1"/>
    </source>
</evidence>
<accession>A0A166J1J9</accession>
<keyword evidence="1" id="KW-0472">Membrane</keyword>
<evidence type="ECO:0000256" key="1">
    <source>
        <dbReference type="SAM" id="Phobius"/>
    </source>
</evidence>
<feature type="transmembrane region" description="Helical" evidence="1">
    <location>
        <begin position="6"/>
        <end position="26"/>
    </location>
</feature>
<name>A0A166J1J9_9AGAM</name>
<reference evidence="2 3" key="1">
    <citation type="journal article" date="2016" name="Mol. Biol. Evol.">
        <title>Comparative Genomics of Early-Diverging Mushroom-Forming Fungi Provides Insights into the Origins of Lignocellulose Decay Capabilities.</title>
        <authorList>
            <person name="Nagy L.G."/>
            <person name="Riley R."/>
            <person name="Tritt A."/>
            <person name="Adam C."/>
            <person name="Daum C."/>
            <person name="Floudas D."/>
            <person name="Sun H."/>
            <person name="Yadav J.S."/>
            <person name="Pangilinan J."/>
            <person name="Larsson K.H."/>
            <person name="Matsuura K."/>
            <person name="Barry K."/>
            <person name="Labutti K."/>
            <person name="Kuo R."/>
            <person name="Ohm R.A."/>
            <person name="Bhattacharya S.S."/>
            <person name="Shirouzu T."/>
            <person name="Yoshinaga Y."/>
            <person name="Martin F.M."/>
            <person name="Grigoriev I.V."/>
            <person name="Hibbett D.S."/>
        </authorList>
    </citation>
    <scope>NUCLEOTIDE SEQUENCE [LARGE SCALE GENOMIC DNA]</scope>
    <source>
        <strain evidence="2 3">HHB10207 ss-3</strain>
    </source>
</reference>
<evidence type="ECO:0000313" key="3">
    <source>
        <dbReference type="Proteomes" id="UP000076798"/>
    </source>
</evidence>